<keyword evidence="3" id="KW-1185">Reference proteome</keyword>
<evidence type="ECO:0000256" key="1">
    <source>
        <dbReference type="SAM" id="MobiDB-lite"/>
    </source>
</evidence>
<dbReference type="OrthoDB" id="10059413at2759"/>
<dbReference type="EMBL" id="SRLO01000289">
    <property type="protein sequence ID" value="TNN62640.1"/>
    <property type="molecule type" value="Genomic_DNA"/>
</dbReference>
<gene>
    <name evidence="2" type="ORF">EYF80_027158</name>
</gene>
<name>A0A4Z2HAU2_9TELE</name>
<evidence type="ECO:0000313" key="3">
    <source>
        <dbReference type="Proteomes" id="UP000314294"/>
    </source>
</evidence>
<protein>
    <submittedName>
        <fullName evidence="2">LINE-1 retrotransposable element ORF1 protein</fullName>
    </submittedName>
</protein>
<feature type="region of interest" description="Disordered" evidence="1">
    <location>
        <begin position="233"/>
        <end position="252"/>
    </location>
</feature>
<dbReference type="Proteomes" id="UP000314294">
    <property type="component" value="Unassembled WGS sequence"/>
</dbReference>
<accession>A0A4Z2HAU2</accession>
<dbReference type="PANTHER" id="PTHR11505">
    <property type="entry name" value="L1 TRANSPOSABLE ELEMENT-RELATED"/>
    <property type="match status" value="1"/>
</dbReference>
<dbReference type="AlphaFoldDB" id="A0A4Z2HAU2"/>
<organism evidence="2 3">
    <name type="scientific">Liparis tanakae</name>
    <name type="common">Tanaka's snailfish</name>
    <dbReference type="NCBI Taxonomy" id="230148"/>
    <lineage>
        <taxon>Eukaryota</taxon>
        <taxon>Metazoa</taxon>
        <taxon>Chordata</taxon>
        <taxon>Craniata</taxon>
        <taxon>Vertebrata</taxon>
        <taxon>Euteleostomi</taxon>
        <taxon>Actinopterygii</taxon>
        <taxon>Neopterygii</taxon>
        <taxon>Teleostei</taxon>
        <taxon>Neoteleostei</taxon>
        <taxon>Acanthomorphata</taxon>
        <taxon>Eupercaria</taxon>
        <taxon>Perciformes</taxon>
        <taxon>Cottioidei</taxon>
        <taxon>Cottales</taxon>
        <taxon>Liparidae</taxon>
        <taxon>Liparis</taxon>
    </lineage>
</organism>
<comment type="caution">
    <text evidence="2">The sequence shown here is derived from an EMBL/GenBank/DDBJ whole genome shotgun (WGS) entry which is preliminary data.</text>
</comment>
<proteinExistence type="predicted"/>
<sequence length="252" mass="29150">MDLISRLDASTKTINKAVGEVNIKLEMLGEQITEVQQRVCCNEDNIEDLKTCISHIEKENGILKQKADSMENYIRRSNIRMVKVPEKAEGQDIIGFVQQLILHLFGQENFPHPPLIERAHRSPTQRSDNTSSFNPRPILGESRLVMEVGRYWTNPTPSDYRGFPRYHLWSSRNPGQVLKRVKQPIKQIRKGLKETGIWPLISDRLDVHPIIFPRESHEELYPQAVIQNIHWPQPTSDEEEEDDPVPFDKVSS</sequence>
<dbReference type="InterPro" id="IPR004244">
    <property type="entry name" value="Transposase_22"/>
</dbReference>
<dbReference type="Gene3D" id="3.30.70.1820">
    <property type="entry name" value="L1 transposable element, RRM domain"/>
    <property type="match status" value="1"/>
</dbReference>
<evidence type="ECO:0000313" key="2">
    <source>
        <dbReference type="EMBL" id="TNN62640.1"/>
    </source>
</evidence>
<reference evidence="2 3" key="1">
    <citation type="submission" date="2019-03" db="EMBL/GenBank/DDBJ databases">
        <title>First draft genome of Liparis tanakae, snailfish: a comprehensive survey of snailfish specific genes.</title>
        <authorList>
            <person name="Kim W."/>
            <person name="Song I."/>
            <person name="Jeong J.-H."/>
            <person name="Kim D."/>
            <person name="Kim S."/>
            <person name="Ryu S."/>
            <person name="Song J.Y."/>
            <person name="Lee S.K."/>
        </authorList>
    </citation>
    <scope>NUCLEOTIDE SEQUENCE [LARGE SCALE GENOMIC DNA]</scope>
    <source>
        <tissue evidence="2">Muscle</tissue>
    </source>
</reference>
<feature type="compositionally biased region" description="Acidic residues" evidence="1">
    <location>
        <begin position="236"/>
        <end position="245"/>
    </location>
</feature>